<dbReference type="EMBL" id="MKHE01000024">
    <property type="protein sequence ID" value="OWK02824.1"/>
    <property type="molecule type" value="Genomic_DNA"/>
</dbReference>
<keyword evidence="4" id="KW-1185">Reference proteome</keyword>
<dbReference type="SUPFAM" id="SSF52113">
    <property type="entry name" value="BRCT domain"/>
    <property type="match status" value="1"/>
</dbReference>
<dbReference type="GO" id="GO:0045202">
    <property type="term" value="C:synapse"/>
    <property type="evidence" value="ECO:0007669"/>
    <property type="project" value="TreeGrafter"/>
</dbReference>
<dbReference type="InterPro" id="IPR032450">
    <property type="entry name" value="SMARCC_N"/>
</dbReference>
<gene>
    <name evidence="3" type="ORF">Celaphus_00010593</name>
</gene>
<accession>A0A212CAF8</accession>
<name>A0A212CAF8_CEREH</name>
<dbReference type="Proteomes" id="UP000242450">
    <property type="component" value="Chromosome 24"/>
</dbReference>
<sequence>MTYVHTDAPTNKTLAGLVVQLLQFQEDAFGKHVTNPAFTKLPAKCFMDFKAGGTLCHILGAAYKYKNEQGCYDTWVHSNDVDAEIEDPPIPEKPWKCLSAVPQVCCRCNKPVSELFDLWVPRLSERVVETCDEKRQAGVSALGVLPRQVHAKWILDTDVFNEWMNEEDYEVDENRKPPVRSPERRDRKASANARKRKHSPSPPPPTPTESRKKSGKKGQASLYGKRRTQKEEDEQEDLTKDMEDPTPVPNIEEVVLPKNGLYPFG</sequence>
<feature type="compositionally biased region" description="Basic and acidic residues" evidence="1">
    <location>
        <begin position="172"/>
        <end position="189"/>
    </location>
</feature>
<dbReference type="AlphaFoldDB" id="A0A212CAF8"/>
<feature type="domain" description="Chromo" evidence="2">
    <location>
        <begin position="1"/>
        <end position="187"/>
    </location>
</feature>
<dbReference type="InterPro" id="IPR036420">
    <property type="entry name" value="BRCT_dom_sf"/>
</dbReference>
<feature type="region of interest" description="Disordered" evidence="1">
    <location>
        <begin position="169"/>
        <end position="265"/>
    </location>
</feature>
<evidence type="ECO:0000256" key="1">
    <source>
        <dbReference type="SAM" id="MobiDB-lite"/>
    </source>
</evidence>
<evidence type="ECO:0000313" key="3">
    <source>
        <dbReference type="EMBL" id="OWK02824.1"/>
    </source>
</evidence>
<evidence type="ECO:0000259" key="2">
    <source>
        <dbReference type="PROSITE" id="PS52032"/>
    </source>
</evidence>
<organism evidence="3 4">
    <name type="scientific">Cervus elaphus hippelaphus</name>
    <name type="common">European red deer</name>
    <dbReference type="NCBI Taxonomy" id="46360"/>
    <lineage>
        <taxon>Eukaryota</taxon>
        <taxon>Metazoa</taxon>
        <taxon>Chordata</taxon>
        <taxon>Craniata</taxon>
        <taxon>Vertebrata</taxon>
        <taxon>Euteleostomi</taxon>
        <taxon>Mammalia</taxon>
        <taxon>Eutheria</taxon>
        <taxon>Laurasiatheria</taxon>
        <taxon>Artiodactyla</taxon>
        <taxon>Ruminantia</taxon>
        <taxon>Pecora</taxon>
        <taxon>Cervidae</taxon>
        <taxon>Cervinae</taxon>
        <taxon>Cervus</taxon>
    </lineage>
</organism>
<dbReference type="PANTHER" id="PTHR15381:SF1">
    <property type="entry name" value="CHONDROITIN SULFATE PROTEOGLYCAN 5"/>
    <property type="match status" value="1"/>
</dbReference>
<protein>
    <recommendedName>
        <fullName evidence="2">Chromo domain-containing protein</fullName>
    </recommendedName>
</protein>
<comment type="caution">
    <text evidence="3">The sequence shown here is derived from an EMBL/GenBank/DDBJ whole genome shotgun (WGS) entry which is preliminary data.</text>
</comment>
<evidence type="ECO:0000313" key="4">
    <source>
        <dbReference type="Proteomes" id="UP000242450"/>
    </source>
</evidence>
<dbReference type="PANTHER" id="PTHR15381">
    <property type="entry name" value="CHONDROITIN SULFATE PROTEOGLYCAN 5 -RELATED"/>
    <property type="match status" value="1"/>
</dbReference>
<dbReference type="GO" id="GO:0048858">
    <property type="term" value="P:cell projection morphogenesis"/>
    <property type="evidence" value="ECO:0007669"/>
    <property type="project" value="TreeGrafter"/>
</dbReference>
<dbReference type="OrthoDB" id="118550at2759"/>
<reference evidence="3 4" key="1">
    <citation type="journal article" date="2018" name="Mol. Genet. Genomics">
        <title>The red deer Cervus elaphus genome CerEla1.0: sequencing, annotating, genes, and chromosomes.</title>
        <authorList>
            <person name="Bana N.A."/>
            <person name="Nyiri A."/>
            <person name="Nagy J."/>
            <person name="Frank K."/>
            <person name="Nagy T."/>
            <person name="Steger V."/>
            <person name="Schiller M."/>
            <person name="Lakatos P."/>
            <person name="Sugar L."/>
            <person name="Horn P."/>
            <person name="Barta E."/>
            <person name="Orosz L."/>
        </authorList>
    </citation>
    <scope>NUCLEOTIDE SEQUENCE [LARGE SCALE GENOMIC DNA]</scope>
    <source>
        <strain evidence="3">Hungarian</strain>
    </source>
</reference>
<dbReference type="Pfam" id="PF16496">
    <property type="entry name" value="SWIRM-assoc_2"/>
    <property type="match status" value="1"/>
</dbReference>
<dbReference type="PROSITE" id="PS52032">
    <property type="entry name" value="MARR_BRCT_CHROMO"/>
    <property type="match status" value="1"/>
</dbReference>
<proteinExistence type="predicted"/>
<dbReference type="InterPro" id="IPR049898">
    <property type="entry name" value="MARR_BRCT_CHROMO"/>
</dbReference>